<dbReference type="InterPro" id="IPR013833">
    <property type="entry name" value="Cyt_c_oxidase_su3_a-hlx"/>
</dbReference>
<evidence type="ECO:0000256" key="6">
    <source>
        <dbReference type="RuleBase" id="RU003376"/>
    </source>
</evidence>
<keyword evidence="4 7" id="KW-1133">Transmembrane helix</keyword>
<dbReference type="GO" id="GO:0019646">
    <property type="term" value="P:aerobic electron transport chain"/>
    <property type="evidence" value="ECO:0007669"/>
    <property type="project" value="InterPro"/>
</dbReference>
<dbReference type="PANTHER" id="PTHR11403">
    <property type="entry name" value="CYTOCHROME C OXIDASE SUBUNIT III"/>
    <property type="match status" value="1"/>
</dbReference>
<reference evidence="9 10" key="1">
    <citation type="journal article" date="2012" name="Int. J. Syst. Evol. Microbiol.">
        <title>Flammeovirga pacifica sp. nov., isolated from deep-sea sediment.</title>
        <authorList>
            <person name="Xu H."/>
            <person name="Fu Y."/>
            <person name="Yang N."/>
            <person name="Ding Z."/>
            <person name="Lai Q."/>
            <person name="Zeng R."/>
        </authorList>
    </citation>
    <scope>NUCLEOTIDE SEQUENCE [LARGE SCALE GENOMIC DNA]</scope>
    <source>
        <strain evidence="10">DSM 24597 / LMG 26175 / WPAGA1</strain>
    </source>
</reference>
<dbReference type="PROSITE" id="PS50253">
    <property type="entry name" value="COX3"/>
    <property type="match status" value="1"/>
</dbReference>
<comment type="subcellular location">
    <subcellularLocation>
        <location evidence="6">Cell membrane</location>
        <topology evidence="6">Multi-pass membrane protein</topology>
    </subcellularLocation>
    <subcellularLocation>
        <location evidence="1">Membrane</location>
        <topology evidence="1">Multi-pass membrane protein</topology>
    </subcellularLocation>
</comment>
<sequence>MKTQISAENAPNQPVKIHPKKFAMWLFIVSVVMIFAALTSAYIVRQAEGNWDSFDLPNIMYVSTAVILLSSATMHWAFISTKKDDFKSLKIAISITALLGSVFLVLQFIGWGHLVDMEVFFGGKDSNPSGSFVYVLTGLHGLHIISAIIYLFIILIESFLGKIHKGTIVRMEMCANYWHFLDALWLYLLIFMLLNR</sequence>
<dbReference type="GO" id="GO:0005886">
    <property type="term" value="C:plasma membrane"/>
    <property type="evidence" value="ECO:0007669"/>
    <property type="project" value="UniProtKB-SubCell"/>
</dbReference>
<evidence type="ECO:0000256" key="3">
    <source>
        <dbReference type="ARBA" id="ARBA00022692"/>
    </source>
</evidence>
<dbReference type="InterPro" id="IPR024791">
    <property type="entry name" value="Cyt_c/ubiquinol_Oxase_su3"/>
</dbReference>
<proteinExistence type="inferred from homology"/>
<evidence type="ECO:0000256" key="2">
    <source>
        <dbReference type="ARBA" id="ARBA00010581"/>
    </source>
</evidence>
<evidence type="ECO:0000256" key="4">
    <source>
        <dbReference type="ARBA" id="ARBA00022989"/>
    </source>
</evidence>
<dbReference type="STRING" id="915059.NH26_02795"/>
<dbReference type="Pfam" id="PF00510">
    <property type="entry name" value="COX3"/>
    <property type="match status" value="1"/>
</dbReference>
<protein>
    <submittedName>
        <fullName evidence="9">Cytochrome oxidase subunit III</fullName>
    </submittedName>
</protein>
<gene>
    <name evidence="9" type="ORF">NH26_02795</name>
</gene>
<feature type="transmembrane region" description="Helical" evidence="7">
    <location>
        <begin position="177"/>
        <end position="194"/>
    </location>
</feature>
<feature type="transmembrane region" description="Helical" evidence="7">
    <location>
        <begin position="59"/>
        <end position="79"/>
    </location>
</feature>
<keyword evidence="5 7" id="KW-0472">Membrane</keyword>
<dbReference type="InterPro" id="IPR000298">
    <property type="entry name" value="Cyt_c_oxidase-like_su3"/>
</dbReference>
<dbReference type="OrthoDB" id="679789at2"/>
<keyword evidence="10" id="KW-1185">Reference proteome</keyword>
<evidence type="ECO:0000256" key="5">
    <source>
        <dbReference type="ARBA" id="ARBA00023136"/>
    </source>
</evidence>
<dbReference type="InterPro" id="IPR035973">
    <property type="entry name" value="Cyt_c_oxidase_su3-like_sf"/>
</dbReference>
<dbReference type="GO" id="GO:0004129">
    <property type="term" value="F:cytochrome-c oxidase activity"/>
    <property type="evidence" value="ECO:0007669"/>
    <property type="project" value="InterPro"/>
</dbReference>
<evidence type="ECO:0000259" key="8">
    <source>
        <dbReference type="PROSITE" id="PS50253"/>
    </source>
</evidence>
<accession>A0A1S1YWF7</accession>
<feature type="transmembrane region" description="Helical" evidence="7">
    <location>
        <begin position="91"/>
        <end position="112"/>
    </location>
</feature>
<evidence type="ECO:0000313" key="10">
    <source>
        <dbReference type="Proteomes" id="UP000179797"/>
    </source>
</evidence>
<dbReference type="EMBL" id="JRYR02000001">
    <property type="protein sequence ID" value="OHX65351.1"/>
    <property type="molecule type" value="Genomic_DNA"/>
</dbReference>
<organism evidence="9 10">
    <name type="scientific">Flammeovirga pacifica</name>
    <dbReference type="NCBI Taxonomy" id="915059"/>
    <lineage>
        <taxon>Bacteria</taxon>
        <taxon>Pseudomonadati</taxon>
        <taxon>Bacteroidota</taxon>
        <taxon>Cytophagia</taxon>
        <taxon>Cytophagales</taxon>
        <taxon>Flammeovirgaceae</taxon>
        <taxon>Flammeovirga</taxon>
    </lineage>
</organism>
<evidence type="ECO:0000313" key="9">
    <source>
        <dbReference type="EMBL" id="OHX65351.1"/>
    </source>
</evidence>
<comment type="similarity">
    <text evidence="2 6">Belongs to the cytochrome c oxidase subunit 3 family.</text>
</comment>
<dbReference type="RefSeq" id="WP_044223933.1">
    <property type="nucleotide sequence ID" value="NZ_JRYR02000001.1"/>
</dbReference>
<dbReference type="Proteomes" id="UP000179797">
    <property type="component" value="Unassembled WGS sequence"/>
</dbReference>
<dbReference type="SUPFAM" id="SSF81452">
    <property type="entry name" value="Cytochrome c oxidase subunit III-like"/>
    <property type="match status" value="1"/>
</dbReference>
<dbReference type="PANTHER" id="PTHR11403:SF10">
    <property type="entry name" value="CYTOCHROME C OXIDASE"/>
    <property type="match status" value="1"/>
</dbReference>
<dbReference type="Gene3D" id="1.20.120.80">
    <property type="entry name" value="Cytochrome c oxidase, subunit III, four-helix bundle"/>
    <property type="match status" value="1"/>
</dbReference>
<name>A0A1S1YWF7_FLAPC</name>
<feature type="domain" description="Heme-copper oxidase subunit III family profile" evidence="8">
    <location>
        <begin position="21"/>
        <end position="196"/>
    </location>
</feature>
<evidence type="ECO:0000256" key="1">
    <source>
        <dbReference type="ARBA" id="ARBA00004141"/>
    </source>
</evidence>
<keyword evidence="3 6" id="KW-0812">Transmembrane</keyword>
<evidence type="ECO:0000256" key="7">
    <source>
        <dbReference type="SAM" id="Phobius"/>
    </source>
</evidence>
<feature type="transmembrane region" description="Helical" evidence="7">
    <location>
        <begin position="132"/>
        <end position="156"/>
    </location>
</feature>
<feature type="transmembrane region" description="Helical" evidence="7">
    <location>
        <begin position="22"/>
        <end position="44"/>
    </location>
</feature>
<comment type="caution">
    <text evidence="9">The sequence shown here is derived from an EMBL/GenBank/DDBJ whole genome shotgun (WGS) entry which is preliminary data.</text>
</comment>
<dbReference type="AlphaFoldDB" id="A0A1S1YWF7"/>